<proteinExistence type="predicted"/>
<name>A0A097EG56_9SPHN</name>
<dbReference type="EMBL" id="CP009571">
    <property type="protein sequence ID" value="AIT06557.1"/>
    <property type="molecule type" value="Genomic_DNA"/>
</dbReference>
<feature type="transmembrane region" description="Helical" evidence="1">
    <location>
        <begin position="131"/>
        <end position="150"/>
    </location>
</feature>
<evidence type="ECO:0008006" key="4">
    <source>
        <dbReference type="Google" id="ProtNLM"/>
    </source>
</evidence>
<dbReference type="STRING" id="1549858.MC45_09465"/>
<feature type="transmembrane region" description="Helical" evidence="1">
    <location>
        <begin position="73"/>
        <end position="93"/>
    </location>
</feature>
<feature type="transmembrane region" description="Helical" evidence="1">
    <location>
        <begin position="319"/>
        <end position="336"/>
    </location>
</feature>
<dbReference type="HOGENOM" id="CLU_031358_1_0_5"/>
<keyword evidence="1" id="KW-0472">Membrane</keyword>
<sequence>MIAGFAGVVLMMVVGWLSGQDYNWDLLNYHFASPALLLSGRYDVNVAPSGLQSWFNPIGYIPAFLAITSLPPWLASAALAAASGLNAPLIYLIADAVAGDLPREARVRASYACVAIGMSGAIMFGEAGTTFLDSTLSIAVLGAIYAVIVAMRSSDPARAQRCVAVAGILMGAACGLKLTNVPLVIGLAGAVTACVLVRRLSPAAVVALTIGGAAGFALTGGWWAWRMWTMFGNPVFPIFNQLFRSPFAPASPVIDTTFLPRDWSGIVSYPWHWLIGDRTPGTEVPLVDRRYPIGLSAAVLVAIGCIVRRDNRDGRSSAALLVATFALATYLVWLFAFAILRYLVTIELLSGVLVLAALRMLPPVRDRWTPRVMIVAAVLLSMTTHHAGWGRAPFTADWFGARGMTALHRTGTVYVLPGDTPLGFLIHAFPDDARFVRVGGTFPLTRGDLLGARAQSMIRAAPFVRSLAEAPTDAAGIATLSRFGLAIRPGTCRPIQTKTGRVESCELALSGPAGRLN</sequence>
<feature type="transmembrane region" description="Helical" evidence="1">
    <location>
        <begin position="205"/>
        <end position="225"/>
    </location>
</feature>
<reference evidence="2 3" key="1">
    <citation type="submission" date="2014-09" db="EMBL/GenBank/DDBJ databases">
        <title>Using Illumina technology Improving SMRT sequencing Genome Assembly by RASTools.</title>
        <authorList>
            <person name="Zhou Y."/>
            <person name="Ma T."/>
            <person name="Liu T."/>
        </authorList>
    </citation>
    <scope>NUCLEOTIDE SEQUENCE [LARGE SCALE GENOMIC DNA]</scope>
    <source>
        <strain evidence="2 3">ATCC 55669</strain>
    </source>
</reference>
<feature type="transmembrane region" description="Helical" evidence="1">
    <location>
        <begin position="162"/>
        <end position="178"/>
    </location>
</feature>
<accession>A0A097EG56</accession>
<keyword evidence="1" id="KW-0812">Transmembrane</keyword>
<dbReference type="eggNOG" id="ENOG5030CE8">
    <property type="taxonomic scope" value="Bacteria"/>
</dbReference>
<evidence type="ECO:0000256" key="1">
    <source>
        <dbReference type="SAM" id="Phobius"/>
    </source>
</evidence>
<feature type="transmembrane region" description="Helical" evidence="1">
    <location>
        <begin position="105"/>
        <end position="125"/>
    </location>
</feature>
<gene>
    <name evidence="2" type="ORF">MC45_09465</name>
</gene>
<keyword evidence="3" id="KW-1185">Reference proteome</keyword>
<dbReference type="KEGG" id="stax:MC45_09465"/>
<dbReference type="Proteomes" id="UP000033200">
    <property type="component" value="Chromosome"/>
</dbReference>
<keyword evidence="1" id="KW-1133">Transmembrane helix</keyword>
<dbReference type="AlphaFoldDB" id="A0A097EG56"/>
<evidence type="ECO:0000313" key="2">
    <source>
        <dbReference type="EMBL" id="AIT06557.1"/>
    </source>
</evidence>
<evidence type="ECO:0000313" key="3">
    <source>
        <dbReference type="Proteomes" id="UP000033200"/>
    </source>
</evidence>
<organism evidence="2 3">
    <name type="scientific">Sphingomonas taxi</name>
    <dbReference type="NCBI Taxonomy" id="1549858"/>
    <lineage>
        <taxon>Bacteria</taxon>
        <taxon>Pseudomonadati</taxon>
        <taxon>Pseudomonadota</taxon>
        <taxon>Alphaproteobacteria</taxon>
        <taxon>Sphingomonadales</taxon>
        <taxon>Sphingomonadaceae</taxon>
        <taxon>Sphingomonas</taxon>
    </lineage>
</organism>
<protein>
    <recommendedName>
        <fullName evidence="4">DUF2029 domain-containing protein</fullName>
    </recommendedName>
</protein>